<evidence type="ECO:0000313" key="9">
    <source>
        <dbReference type="Proteomes" id="UP000801428"/>
    </source>
</evidence>
<feature type="region of interest" description="Disordered" evidence="4">
    <location>
        <begin position="444"/>
        <end position="463"/>
    </location>
</feature>
<organism evidence="8 9">
    <name type="scientific">Curvularia kusanoi</name>
    <name type="common">Cochliobolus kusanoi</name>
    <dbReference type="NCBI Taxonomy" id="90978"/>
    <lineage>
        <taxon>Eukaryota</taxon>
        <taxon>Fungi</taxon>
        <taxon>Dikarya</taxon>
        <taxon>Ascomycota</taxon>
        <taxon>Pezizomycotina</taxon>
        <taxon>Dothideomycetes</taxon>
        <taxon>Pleosporomycetidae</taxon>
        <taxon>Pleosporales</taxon>
        <taxon>Pleosporineae</taxon>
        <taxon>Pleosporaceae</taxon>
        <taxon>Curvularia</taxon>
    </lineage>
</organism>
<dbReference type="Gene3D" id="2.120.10.80">
    <property type="entry name" value="Kelch-type beta propeller"/>
    <property type="match status" value="2"/>
</dbReference>
<keyword evidence="5" id="KW-0812">Transmembrane</keyword>
<keyword evidence="5" id="KW-1133">Transmembrane helix</keyword>
<feature type="compositionally biased region" description="Polar residues" evidence="4">
    <location>
        <begin position="586"/>
        <end position="608"/>
    </location>
</feature>
<feature type="signal peptide" evidence="6">
    <location>
        <begin position="1"/>
        <end position="17"/>
    </location>
</feature>
<evidence type="ECO:0000259" key="7">
    <source>
        <dbReference type="Pfam" id="PF24981"/>
    </source>
</evidence>
<accession>A0A9P4WCT2</accession>
<dbReference type="OrthoDB" id="10251809at2759"/>
<keyword evidence="2" id="KW-0677">Repeat</keyword>
<dbReference type="SUPFAM" id="SSF50965">
    <property type="entry name" value="Galactose oxidase, central domain"/>
    <property type="match status" value="1"/>
</dbReference>
<keyword evidence="9" id="KW-1185">Reference proteome</keyword>
<feature type="transmembrane region" description="Helical" evidence="5">
    <location>
        <begin position="467"/>
        <end position="490"/>
    </location>
</feature>
<dbReference type="GO" id="GO:0019760">
    <property type="term" value="P:glucosinolate metabolic process"/>
    <property type="evidence" value="ECO:0007669"/>
    <property type="project" value="UniProtKB-ARBA"/>
</dbReference>
<reference evidence="8" key="1">
    <citation type="submission" date="2019-04" db="EMBL/GenBank/DDBJ databases">
        <title>Sequencing of skin fungus with MAO and IRED activity.</title>
        <authorList>
            <person name="Marsaioli A.J."/>
            <person name="Bonatto J.M.C."/>
            <person name="Reis Junior O."/>
        </authorList>
    </citation>
    <scope>NUCLEOTIDE SEQUENCE</scope>
    <source>
        <strain evidence="8">30M1</strain>
    </source>
</reference>
<evidence type="ECO:0000256" key="3">
    <source>
        <dbReference type="ARBA" id="ARBA00023004"/>
    </source>
</evidence>
<sequence length="627" mass="68045">MALRLLRLSAILAVAAAQQNVGDPIKDFCRRHHHQTCIIDSKLYIDGGKVYYGGSVDNGSVAEQNTRLLWENVLDTKNDYKFPTQYSNLTKDPDVPSVSGGVLWPDSTNKLFYLFGGEYDNVNDLQPFTTLWLYDIIYNTWNRSSASDGSMTDIKWPTYGAGAVTDTGTAYYYGGYLTNLSMPKWGDNRLMLNSLTSFNMNTRSWQNQTYDQTPRAEGSMHFIPASDAGMLVYFGGLEMNNGATSYANMSNIQIFDIANNRWFTQRATGDVPSSRRGFCAGVIWAKDRSSYNFYMYGGISSNEDALDELYILTLPSFQWTLVYPSTVPNYFGGKAWMSCDVIRDSQMLIIGGQIPNASLTDCDVPKIGGQHGLLMGQEASEQGVWWHAIQDNTTGYRVPDKIVSLVGGDTDGHATATAPASGFLSRDLSVYFARTASAAPRTASRIIPATNTPSAAPKSNSKSTTGAIVGGVVGGVLGLVALVGLIFFCLRRRRARQQQPPPNTAPVAELAPTDPSSAQKMGMTNSIHGGAGSMHSPMVEAPAYSPQGWTGDASGGYYPGVSPQQQQGPYTPTQQQMYYPPPPDPATSSGKMGSPQSVSHELPSSSTPGVAELPLLRSPAPKRVGYY</sequence>
<dbReference type="Gene3D" id="1.20.5.510">
    <property type="entry name" value="Single helix bin"/>
    <property type="match status" value="1"/>
</dbReference>
<evidence type="ECO:0000256" key="1">
    <source>
        <dbReference type="ARBA" id="ARBA00022441"/>
    </source>
</evidence>
<keyword evidence="1" id="KW-0880">Kelch repeat</keyword>
<keyword evidence="3" id="KW-0408">Iron</keyword>
<proteinExistence type="predicted"/>
<dbReference type="InterPro" id="IPR011043">
    <property type="entry name" value="Gal_Oxase/kelch_b-propeller"/>
</dbReference>
<evidence type="ECO:0000313" key="8">
    <source>
        <dbReference type="EMBL" id="KAF3005631.1"/>
    </source>
</evidence>
<feature type="compositionally biased region" description="Polar residues" evidence="4">
    <location>
        <begin position="514"/>
        <end position="527"/>
    </location>
</feature>
<dbReference type="EMBL" id="SWKU01000006">
    <property type="protein sequence ID" value="KAF3005631.1"/>
    <property type="molecule type" value="Genomic_DNA"/>
</dbReference>
<evidence type="ECO:0000256" key="5">
    <source>
        <dbReference type="SAM" id="Phobius"/>
    </source>
</evidence>
<feature type="compositionally biased region" description="Low complexity" evidence="4">
    <location>
        <begin position="563"/>
        <end position="578"/>
    </location>
</feature>
<comment type="caution">
    <text evidence="8">The sequence shown here is derived from an EMBL/GenBank/DDBJ whole genome shotgun (WGS) entry which is preliminary data.</text>
</comment>
<protein>
    <recommendedName>
        <fullName evidence="7">Attractin/MKLN-like beta-propeller domain-containing protein</fullName>
    </recommendedName>
</protein>
<dbReference type="Pfam" id="PF24981">
    <property type="entry name" value="Beta-prop_ATRN-LZTR1"/>
    <property type="match status" value="1"/>
</dbReference>
<evidence type="ECO:0000256" key="6">
    <source>
        <dbReference type="SAM" id="SignalP"/>
    </source>
</evidence>
<feature type="chain" id="PRO_5040364462" description="Attractin/MKLN-like beta-propeller domain-containing protein" evidence="6">
    <location>
        <begin position="18"/>
        <end position="627"/>
    </location>
</feature>
<dbReference type="InterPro" id="IPR056737">
    <property type="entry name" value="Beta-prop_ATRN-MKLN-like"/>
</dbReference>
<feature type="compositionally biased region" description="Polar residues" evidence="4">
    <location>
        <begin position="449"/>
        <end position="463"/>
    </location>
</feature>
<evidence type="ECO:0000256" key="4">
    <source>
        <dbReference type="SAM" id="MobiDB-lite"/>
    </source>
</evidence>
<dbReference type="PANTHER" id="PTHR47435">
    <property type="entry name" value="KELCH REPEAT PROTEIN (AFU_ORTHOLOGUE AFUA_5G12780)"/>
    <property type="match status" value="1"/>
</dbReference>
<dbReference type="Proteomes" id="UP000801428">
    <property type="component" value="Unassembled WGS sequence"/>
</dbReference>
<name>A0A9P4WCT2_CURKU</name>
<dbReference type="AlphaFoldDB" id="A0A9P4WCT2"/>
<keyword evidence="5" id="KW-0472">Membrane</keyword>
<feature type="region of interest" description="Disordered" evidence="4">
    <location>
        <begin position="497"/>
        <end position="627"/>
    </location>
</feature>
<keyword evidence="6" id="KW-0732">Signal</keyword>
<dbReference type="PANTHER" id="PTHR47435:SF4">
    <property type="entry name" value="KELCH REPEAT PROTEIN (AFU_ORTHOLOGUE AFUA_5G12780)"/>
    <property type="match status" value="1"/>
</dbReference>
<feature type="domain" description="Attractin/MKLN-like beta-propeller" evidence="7">
    <location>
        <begin position="112"/>
        <end position="358"/>
    </location>
</feature>
<gene>
    <name evidence="8" type="ORF">E8E13_003007</name>
</gene>
<dbReference type="InterPro" id="IPR015915">
    <property type="entry name" value="Kelch-typ_b-propeller"/>
</dbReference>
<evidence type="ECO:0000256" key="2">
    <source>
        <dbReference type="ARBA" id="ARBA00022737"/>
    </source>
</evidence>